<dbReference type="GO" id="GO:0140359">
    <property type="term" value="F:ABC-type transporter activity"/>
    <property type="evidence" value="ECO:0007669"/>
    <property type="project" value="InterPro"/>
</dbReference>
<feature type="transmembrane region" description="Helical" evidence="6">
    <location>
        <begin position="141"/>
        <end position="164"/>
    </location>
</feature>
<feature type="transmembrane region" description="Helical" evidence="6">
    <location>
        <begin position="104"/>
        <end position="129"/>
    </location>
</feature>
<feature type="transmembrane region" description="Helical" evidence="6">
    <location>
        <begin position="170"/>
        <end position="192"/>
    </location>
</feature>
<name>A0A7V2SYJ0_LEUMU</name>
<keyword evidence="5 6" id="KW-0472">Membrane</keyword>
<comment type="similarity">
    <text evidence="2 6">Belongs to the ABC-2 integral membrane protein family.</text>
</comment>
<feature type="transmembrane region" description="Helical" evidence="6">
    <location>
        <begin position="59"/>
        <end position="84"/>
    </location>
</feature>
<evidence type="ECO:0000256" key="2">
    <source>
        <dbReference type="ARBA" id="ARBA00007783"/>
    </source>
</evidence>
<dbReference type="InterPro" id="IPR013525">
    <property type="entry name" value="ABC2_TM"/>
</dbReference>
<evidence type="ECO:0000256" key="3">
    <source>
        <dbReference type="ARBA" id="ARBA00022692"/>
    </source>
</evidence>
<dbReference type="GO" id="GO:0043190">
    <property type="term" value="C:ATP-binding cassette (ABC) transporter complex"/>
    <property type="evidence" value="ECO:0007669"/>
    <property type="project" value="InterPro"/>
</dbReference>
<dbReference type="EMBL" id="DRMS01000137">
    <property type="protein sequence ID" value="HFC91800.1"/>
    <property type="molecule type" value="Genomic_DNA"/>
</dbReference>
<keyword evidence="4 6" id="KW-1133">Transmembrane helix</keyword>
<dbReference type="PANTHER" id="PTHR43332">
    <property type="entry name" value="INNER MEMBRANE TRANSPORT PERMEASE YADH-RELATED"/>
    <property type="match status" value="1"/>
</dbReference>
<dbReference type="AlphaFoldDB" id="A0A7V2SYJ0"/>
<organism evidence="8">
    <name type="scientific">Leucothrix mucor</name>
    <dbReference type="NCBI Taxonomy" id="45248"/>
    <lineage>
        <taxon>Bacteria</taxon>
        <taxon>Pseudomonadati</taxon>
        <taxon>Pseudomonadota</taxon>
        <taxon>Gammaproteobacteria</taxon>
        <taxon>Thiotrichales</taxon>
        <taxon>Thiotrichaceae</taxon>
        <taxon>Leucothrix</taxon>
    </lineage>
</organism>
<dbReference type="InterPro" id="IPR000412">
    <property type="entry name" value="ABC_2_transport"/>
</dbReference>
<evidence type="ECO:0000313" key="8">
    <source>
        <dbReference type="EMBL" id="HFC91800.1"/>
    </source>
</evidence>
<evidence type="ECO:0000256" key="5">
    <source>
        <dbReference type="ARBA" id="ARBA00023136"/>
    </source>
</evidence>
<dbReference type="NCBIfam" id="NF011648">
    <property type="entry name" value="PRK15066.1"/>
    <property type="match status" value="1"/>
</dbReference>
<gene>
    <name evidence="8" type="ORF">ENJ51_03215</name>
</gene>
<keyword evidence="3 6" id="KW-0812">Transmembrane</keyword>
<sequence length="257" mass="28568">MNWQQVFTAYKTISIKEILRFSRIWVQTILPPAITMSLYFVIFGNLIGKAIGEMDGFEYIDYIVPGLIMMSVITNAYSNVVSSFFSSKMHGSVQELLISPTPNIVILLGFITGGVARGLGVGIMVTIVASFFTDLTIQHPFITLGIVFLTAFLFSIAGFINAVFAKTFDAINIIPVFILTPLTYLGGVFYSVNMLSDFWRDVSMFNPVLYMVNGFRYGILGISDISPLSSFALLLVFIVLLFSFAMYLLNRGIGLRE</sequence>
<comment type="caution">
    <text evidence="8">The sequence shown here is derived from an EMBL/GenBank/DDBJ whole genome shotgun (WGS) entry which is preliminary data.</text>
</comment>
<evidence type="ECO:0000256" key="6">
    <source>
        <dbReference type="RuleBase" id="RU361157"/>
    </source>
</evidence>
<evidence type="ECO:0000259" key="7">
    <source>
        <dbReference type="PROSITE" id="PS51012"/>
    </source>
</evidence>
<feature type="domain" description="ABC transmembrane type-2" evidence="7">
    <location>
        <begin position="23"/>
        <end position="252"/>
    </location>
</feature>
<dbReference type="PANTHER" id="PTHR43332:SF2">
    <property type="entry name" value="INNER MEMBRANE TRANSPORT PERMEASE YADH"/>
    <property type="match status" value="1"/>
</dbReference>
<feature type="transmembrane region" description="Helical" evidence="6">
    <location>
        <begin position="24"/>
        <end position="47"/>
    </location>
</feature>
<dbReference type="Proteomes" id="UP000885750">
    <property type="component" value="Unassembled WGS sequence"/>
</dbReference>
<dbReference type="PRINTS" id="PR00164">
    <property type="entry name" value="ABC2TRNSPORT"/>
</dbReference>
<accession>A0A7V2SYJ0</accession>
<dbReference type="InterPro" id="IPR047817">
    <property type="entry name" value="ABC2_TM_bact-type"/>
</dbReference>
<reference evidence="8" key="1">
    <citation type="journal article" date="2020" name="mSystems">
        <title>Genome- and Community-Level Interaction Insights into Carbon Utilization and Element Cycling Functions of Hydrothermarchaeota in Hydrothermal Sediment.</title>
        <authorList>
            <person name="Zhou Z."/>
            <person name="Liu Y."/>
            <person name="Xu W."/>
            <person name="Pan J."/>
            <person name="Luo Z.H."/>
            <person name="Li M."/>
        </authorList>
    </citation>
    <scope>NUCLEOTIDE SEQUENCE [LARGE SCALE GENOMIC DNA]</scope>
    <source>
        <strain evidence="8">HyVt-493</strain>
    </source>
</reference>
<protein>
    <recommendedName>
        <fullName evidence="6">Transport permease protein</fullName>
    </recommendedName>
</protein>
<dbReference type="PIRSF" id="PIRSF006648">
    <property type="entry name" value="DrrB"/>
    <property type="match status" value="1"/>
</dbReference>
<dbReference type="PROSITE" id="PS51012">
    <property type="entry name" value="ABC_TM2"/>
    <property type="match status" value="1"/>
</dbReference>
<feature type="transmembrane region" description="Helical" evidence="6">
    <location>
        <begin position="228"/>
        <end position="249"/>
    </location>
</feature>
<proteinExistence type="inferred from homology"/>
<dbReference type="InterPro" id="IPR052522">
    <property type="entry name" value="ABC-2_transport_permease"/>
</dbReference>
<keyword evidence="6" id="KW-1003">Cell membrane</keyword>
<evidence type="ECO:0000256" key="4">
    <source>
        <dbReference type="ARBA" id="ARBA00022989"/>
    </source>
</evidence>
<evidence type="ECO:0000256" key="1">
    <source>
        <dbReference type="ARBA" id="ARBA00004141"/>
    </source>
</evidence>
<dbReference type="Pfam" id="PF01061">
    <property type="entry name" value="ABC2_membrane"/>
    <property type="match status" value="1"/>
</dbReference>
<keyword evidence="6" id="KW-0813">Transport</keyword>
<comment type="subcellular location">
    <subcellularLocation>
        <location evidence="6">Cell inner membrane</location>
        <topology evidence="6">Multi-pass membrane protein</topology>
    </subcellularLocation>
    <subcellularLocation>
        <location evidence="1">Membrane</location>
        <topology evidence="1">Multi-pass membrane protein</topology>
    </subcellularLocation>
</comment>